<dbReference type="RefSeq" id="WP_139465781.1">
    <property type="nucleotide sequence ID" value="NZ_VDHJ01000008.1"/>
</dbReference>
<keyword evidence="7" id="KW-0460">Magnesium</keyword>
<dbReference type="Gene3D" id="3.90.105.10">
    <property type="entry name" value="Molybdopterin biosynthesis moea protein, domain 2"/>
    <property type="match status" value="1"/>
</dbReference>
<name>A0A5C4U493_9CORY</name>
<evidence type="ECO:0000313" key="10">
    <source>
        <dbReference type="Proteomes" id="UP000312032"/>
    </source>
</evidence>
<dbReference type="Gene3D" id="2.40.340.10">
    <property type="entry name" value="MoeA, C-terminal, domain IV"/>
    <property type="match status" value="1"/>
</dbReference>
<dbReference type="InterPro" id="IPR036135">
    <property type="entry name" value="MoeA_linker/N_sf"/>
</dbReference>
<dbReference type="SUPFAM" id="SSF63882">
    <property type="entry name" value="MoeA N-terminal region -like"/>
    <property type="match status" value="1"/>
</dbReference>
<dbReference type="GO" id="GO:0005829">
    <property type="term" value="C:cytosol"/>
    <property type="evidence" value="ECO:0007669"/>
    <property type="project" value="TreeGrafter"/>
</dbReference>
<dbReference type="Pfam" id="PF03454">
    <property type="entry name" value="MoeA_C"/>
    <property type="match status" value="1"/>
</dbReference>
<evidence type="ECO:0000256" key="3">
    <source>
        <dbReference type="ARBA" id="ARBA00010763"/>
    </source>
</evidence>
<comment type="caution">
    <text evidence="9">The sequence shown here is derived from an EMBL/GenBank/DDBJ whole genome shotgun (WGS) entry which is preliminary data.</text>
</comment>
<keyword evidence="5 7" id="KW-0501">Molybdenum cofactor biosynthesis</keyword>
<dbReference type="Gene3D" id="2.170.190.11">
    <property type="entry name" value="Molybdopterin biosynthesis moea protein, domain 3"/>
    <property type="match status" value="1"/>
</dbReference>
<dbReference type="EC" id="2.10.1.1" evidence="7"/>
<evidence type="ECO:0000256" key="2">
    <source>
        <dbReference type="ARBA" id="ARBA00005046"/>
    </source>
</evidence>
<dbReference type="InterPro" id="IPR036425">
    <property type="entry name" value="MoaB/Mog-like_dom_sf"/>
</dbReference>
<comment type="function">
    <text evidence="1 7">Catalyzes the insertion of molybdate into adenylated molybdopterin with the concomitant release of AMP.</text>
</comment>
<dbReference type="InterPro" id="IPR036688">
    <property type="entry name" value="MoeA_C_domain_IV_sf"/>
</dbReference>
<dbReference type="InterPro" id="IPR001453">
    <property type="entry name" value="MoaB/Mog_dom"/>
</dbReference>
<dbReference type="Pfam" id="PF03453">
    <property type="entry name" value="MoeA_N"/>
    <property type="match status" value="1"/>
</dbReference>
<evidence type="ECO:0000256" key="7">
    <source>
        <dbReference type="RuleBase" id="RU365090"/>
    </source>
</evidence>
<comment type="similarity">
    <text evidence="3 7">Belongs to the MoeA family.</text>
</comment>
<dbReference type="Proteomes" id="UP000312032">
    <property type="component" value="Unassembled WGS sequence"/>
</dbReference>
<keyword evidence="7" id="KW-0479">Metal-binding</keyword>
<dbReference type="Gene3D" id="3.40.980.10">
    <property type="entry name" value="MoaB/Mog-like domain"/>
    <property type="match status" value="1"/>
</dbReference>
<evidence type="ECO:0000256" key="4">
    <source>
        <dbReference type="ARBA" id="ARBA00022505"/>
    </source>
</evidence>
<dbReference type="SMART" id="SM00852">
    <property type="entry name" value="MoCF_biosynth"/>
    <property type="match status" value="1"/>
</dbReference>
<comment type="catalytic activity">
    <reaction evidence="6">
        <text>adenylyl-molybdopterin + molybdate = Mo-molybdopterin + AMP + H(+)</text>
        <dbReference type="Rhea" id="RHEA:35047"/>
        <dbReference type="ChEBI" id="CHEBI:15378"/>
        <dbReference type="ChEBI" id="CHEBI:36264"/>
        <dbReference type="ChEBI" id="CHEBI:62727"/>
        <dbReference type="ChEBI" id="CHEBI:71302"/>
        <dbReference type="ChEBI" id="CHEBI:456215"/>
        <dbReference type="EC" id="2.10.1.1"/>
    </reaction>
</comment>
<dbReference type="AlphaFoldDB" id="A0A5C4U493"/>
<sequence>MRSIEEHRQVIRAELSPRETERVRLEAARGRVLARDISAEWDSPRFANSQMDGYAVAHPAAGARVVGPTIAAGADPAQLYPDGVGDLAAPIMTGAALPVGAQCIIPVEKAQPARFLGEGEEVVLPESSVGAFVRAQGNDIAAGELLLRAGTALTPAGVAAIASQSIAQVEVYQRARLLVVTGGAEISSSAEHPAQIPDANGPMIAAAAERYCMEVAGHVRTNDNPDVLRADLQSAVDALCPDVIVTSGGISAGAFEVVRQVLDGPHAWFGHVGMQPGGPQGIARFAGCPVICLPGNPVSTLVSFRLFVAPLLGRTPAERSAHVVADQRGLEGKDQLLRGRLDYAGAQVSVSVVGGAGSHLITQAVDADCLLRVPRQAELKAGDLVTVYPL</sequence>
<feature type="domain" description="MoaB/Mog" evidence="8">
    <location>
        <begin position="178"/>
        <end position="314"/>
    </location>
</feature>
<accession>A0A5C4U493</accession>
<dbReference type="InterPro" id="IPR038987">
    <property type="entry name" value="MoeA-like"/>
</dbReference>
<keyword evidence="7 9" id="KW-0808">Transferase</keyword>
<evidence type="ECO:0000256" key="6">
    <source>
        <dbReference type="ARBA" id="ARBA00047317"/>
    </source>
</evidence>
<comment type="cofactor">
    <cofactor evidence="7">
        <name>Mg(2+)</name>
        <dbReference type="ChEBI" id="CHEBI:18420"/>
    </cofactor>
</comment>
<evidence type="ECO:0000313" key="9">
    <source>
        <dbReference type="EMBL" id="TNL97400.1"/>
    </source>
</evidence>
<protein>
    <recommendedName>
        <fullName evidence="7">Molybdopterin molybdenumtransferase</fullName>
        <ecNumber evidence="7">2.10.1.1</ecNumber>
    </recommendedName>
</protein>
<evidence type="ECO:0000256" key="5">
    <source>
        <dbReference type="ARBA" id="ARBA00023150"/>
    </source>
</evidence>
<proteinExistence type="inferred from homology"/>
<organism evidence="9 10">
    <name type="scientific">Corynebacterium tapiri</name>
    <dbReference type="NCBI Taxonomy" id="1448266"/>
    <lineage>
        <taxon>Bacteria</taxon>
        <taxon>Bacillati</taxon>
        <taxon>Actinomycetota</taxon>
        <taxon>Actinomycetes</taxon>
        <taxon>Mycobacteriales</taxon>
        <taxon>Corynebacteriaceae</taxon>
        <taxon>Corynebacterium</taxon>
    </lineage>
</organism>
<keyword evidence="10" id="KW-1185">Reference proteome</keyword>
<dbReference type="GO" id="GO:0061599">
    <property type="term" value="F:molybdopterin molybdotransferase activity"/>
    <property type="evidence" value="ECO:0007669"/>
    <property type="project" value="UniProtKB-UniRule"/>
</dbReference>
<dbReference type="SUPFAM" id="SSF53218">
    <property type="entry name" value="Molybdenum cofactor biosynthesis proteins"/>
    <property type="match status" value="1"/>
</dbReference>
<dbReference type="OrthoDB" id="9804758at2"/>
<dbReference type="EMBL" id="VDHJ01000008">
    <property type="protein sequence ID" value="TNL97400.1"/>
    <property type="molecule type" value="Genomic_DNA"/>
</dbReference>
<dbReference type="CDD" id="cd00887">
    <property type="entry name" value="MoeA"/>
    <property type="match status" value="1"/>
</dbReference>
<dbReference type="PANTHER" id="PTHR10192">
    <property type="entry name" value="MOLYBDOPTERIN BIOSYNTHESIS PROTEIN"/>
    <property type="match status" value="1"/>
</dbReference>
<dbReference type="InterPro" id="IPR005111">
    <property type="entry name" value="MoeA_C_domain_IV"/>
</dbReference>
<dbReference type="UniPathway" id="UPA00344"/>
<evidence type="ECO:0000256" key="1">
    <source>
        <dbReference type="ARBA" id="ARBA00002901"/>
    </source>
</evidence>
<dbReference type="GO" id="GO:0046872">
    <property type="term" value="F:metal ion binding"/>
    <property type="evidence" value="ECO:0007669"/>
    <property type="project" value="UniProtKB-UniRule"/>
</dbReference>
<dbReference type="PANTHER" id="PTHR10192:SF5">
    <property type="entry name" value="GEPHYRIN"/>
    <property type="match status" value="1"/>
</dbReference>
<dbReference type="GO" id="GO:0006777">
    <property type="term" value="P:Mo-molybdopterin cofactor biosynthetic process"/>
    <property type="evidence" value="ECO:0007669"/>
    <property type="project" value="UniProtKB-UniRule"/>
</dbReference>
<comment type="pathway">
    <text evidence="2 7">Cofactor biosynthesis; molybdopterin biosynthesis.</text>
</comment>
<dbReference type="InterPro" id="IPR005110">
    <property type="entry name" value="MoeA_linker/N"/>
</dbReference>
<gene>
    <name evidence="9" type="ORF">FHE74_06980</name>
</gene>
<dbReference type="Pfam" id="PF00994">
    <property type="entry name" value="MoCF_biosynth"/>
    <property type="match status" value="1"/>
</dbReference>
<dbReference type="SUPFAM" id="SSF63867">
    <property type="entry name" value="MoeA C-terminal domain-like"/>
    <property type="match status" value="1"/>
</dbReference>
<reference evidence="9 10" key="1">
    <citation type="submission" date="2019-06" db="EMBL/GenBank/DDBJ databases">
        <authorList>
            <person name="Li J."/>
        </authorList>
    </citation>
    <scope>NUCLEOTIDE SEQUENCE [LARGE SCALE GENOMIC DNA]</scope>
    <source>
        <strain evidence="9 10">LMG 28165</strain>
    </source>
</reference>
<keyword evidence="4 7" id="KW-0500">Molybdenum</keyword>
<evidence type="ECO:0000259" key="8">
    <source>
        <dbReference type="SMART" id="SM00852"/>
    </source>
</evidence>